<dbReference type="EMBL" id="JARHUD010000002">
    <property type="protein sequence ID" value="MDF2095287.1"/>
    <property type="molecule type" value="Genomic_DNA"/>
</dbReference>
<dbReference type="InterPro" id="IPR014144">
    <property type="entry name" value="LigD_PE_domain"/>
</dbReference>
<dbReference type="EC" id="6.5.1.1" evidence="2"/>
<dbReference type="PANTHER" id="PTHR42705:SF2">
    <property type="entry name" value="BIFUNCTIONAL NON-HOMOLOGOUS END JOINING PROTEIN LIGD"/>
    <property type="match status" value="1"/>
</dbReference>
<evidence type="ECO:0000256" key="16">
    <source>
        <dbReference type="ARBA" id="ARBA00023204"/>
    </source>
</evidence>
<keyword evidence="7" id="KW-0479">Metal-binding</keyword>
<evidence type="ECO:0000256" key="6">
    <source>
        <dbReference type="ARBA" id="ARBA00022722"/>
    </source>
</evidence>
<keyword evidence="12" id="KW-0067">ATP-binding</keyword>
<evidence type="ECO:0000256" key="4">
    <source>
        <dbReference type="ARBA" id="ARBA00022679"/>
    </source>
</evidence>
<evidence type="ECO:0000256" key="12">
    <source>
        <dbReference type="ARBA" id="ARBA00022840"/>
    </source>
</evidence>
<proteinExistence type="predicted"/>
<dbReference type="Pfam" id="PF04679">
    <property type="entry name" value="DNA_ligase_A_C"/>
    <property type="match status" value="1"/>
</dbReference>
<keyword evidence="24" id="KW-1185">Reference proteome</keyword>
<evidence type="ECO:0000256" key="17">
    <source>
        <dbReference type="ARBA" id="ARBA00023211"/>
    </source>
</evidence>
<keyword evidence="11" id="KW-0269">Exonuclease</keyword>
<feature type="region of interest" description="Disordered" evidence="21">
    <location>
        <begin position="192"/>
        <end position="214"/>
    </location>
</feature>
<dbReference type="InterPro" id="IPR014143">
    <property type="entry name" value="NHEJ_ligase_prk"/>
</dbReference>
<feature type="region of interest" description="Disordered" evidence="21">
    <location>
        <begin position="15"/>
        <end position="35"/>
    </location>
</feature>
<dbReference type="NCBIfam" id="TIGR02778">
    <property type="entry name" value="ligD_pol"/>
    <property type="match status" value="1"/>
</dbReference>
<sequence>MAEARLERYRALRDFARTTEPSGKGTGGRRRKAEGSFVVQKHAARRLHYDIRLAHAGVLLSWAVPRGPSLDPSEKRLAVRTEDHPLDYADFEGTIPRGEYGGGTVMLWDRGSYKPLADFEEGLKRGKLEFELAGERLHGRFALVRLRGRKAEKRENWLLIKQKDEVVDADWQAETFDTSVASSRDMDAIAQAAPAGGGRAVKRRSRTKTRSAPPPAFVAPQLATLVDAAPEGEDWLHEIKYDGYRLLAAVSGDRVRLYTRSGRDWTHRFGSIAEALKARDWPPVLLDGEVVVAGTGGRSDFGALQKALKQGSGDLVYYLFDLLRHDKADLRSRPLLERKEALQKLLGRRRDALRYSDHERGRGDRVARQACRLGLEGIISKRAQAPYRSARNRDWRKVKCVRRQELVIGGWSPSTRQRPFASLLLGAWEGPQLLYAGRVGTGFDEQTLERLGADLRKRERKTSPFEAVPAAIARSAHWCRPDLVAEVAYSEMTHDGNLRHGVFLGLREDKPARSVVMEARKPAENESKNEKPAGVTLTNPERVLFPAMGTTKRDLADYLVAVAPRLLPQLAGRPVSLVRCPQGRAKTCFFQKHAGEGFPEAFGSISIAEKNGAERAYVLVESEAALASCAQIGVLELHVWGSRKDAIEKPDRIVFDLDPDESVSFPAVRRAARDLADILEEAGLVSFPLITGGKGVHLVVPVVRRHSWDTTSTFAKAFAEKMAELDRKRFVATMSKAKRKDRIFIDHFRNRRGATAIAPYSPRAREGAPVALPVTWSELSSLKRANGFSFKEAIERVKSDDPWKGYADLRQSLTAQKLQRIGLEL</sequence>
<dbReference type="Pfam" id="PF21686">
    <property type="entry name" value="LigD_Prim-Pol"/>
    <property type="match status" value="1"/>
</dbReference>
<evidence type="ECO:0000256" key="8">
    <source>
        <dbReference type="ARBA" id="ARBA00022741"/>
    </source>
</evidence>
<evidence type="ECO:0000256" key="5">
    <source>
        <dbReference type="ARBA" id="ARBA00022695"/>
    </source>
</evidence>
<evidence type="ECO:0000256" key="18">
    <source>
        <dbReference type="ARBA" id="ARBA00023268"/>
    </source>
</evidence>
<dbReference type="RefSeq" id="WP_275820557.1">
    <property type="nucleotide sequence ID" value="NZ_JARHUD010000002.1"/>
</dbReference>
<dbReference type="PANTHER" id="PTHR42705">
    <property type="entry name" value="BIFUNCTIONAL NON-HOMOLOGOUS END JOINING PROTEIN LIGD"/>
    <property type="match status" value="1"/>
</dbReference>
<evidence type="ECO:0000313" key="23">
    <source>
        <dbReference type="EMBL" id="MDF2095287.1"/>
    </source>
</evidence>
<keyword evidence="8" id="KW-0547">Nucleotide-binding</keyword>
<name>A0ABT5YK49_9PROT</name>
<keyword evidence="6" id="KW-0540">Nuclease</keyword>
<keyword evidence="18" id="KW-0511">Multifunctional enzyme</keyword>
<dbReference type="GO" id="GO:0003910">
    <property type="term" value="F:DNA ligase (ATP) activity"/>
    <property type="evidence" value="ECO:0007669"/>
    <property type="project" value="UniProtKB-EC"/>
</dbReference>
<dbReference type="SUPFAM" id="SSF56091">
    <property type="entry name" value="DNA ligase/mRNA capping enzyme, catalytic domain"/>
    <property type="match status" value="1"/>
</dbReference>
<evidence type="ECO:0000256" key="9">
    <source>
        <dbReference type="ARBA" id="ARBA00022763"/>
    </source>
</evidence>
<keyword evidence="15" id="KW-0233">DNA recombination</keyword>
<evidence type="ECO:0000256" key="19">
    <source>
        <dbReference type="ARBA" id="ARBA00029943"/>
    </source>
</evidence>
<keyword evidence="14" id="KW-0238">DNA-binding</keyword>
<feature type="domain" description="ATP-dependent DNA ligase family profile" evidence="22">
    <location>
        <begin position="308"/>
        <end position="399"/>
    </location>
</feature>
<accession>A0ABT5YK49</accession>
<dbReference type="NCBIfam" id="TIGR02777">
    <property type="entry name" value="LigD_PE_dom"/>
    <property type="match status" value="1"/>
</dbReference>
<comment type="caution">
    <text evidence="23">The sequence shown here is derived from an EMBL/GenBank/DDBJ whole genome shotgun (WGS) entry which is preliminary data.</text>
</comment>
<keyword evidence="9" id="KW-0227">DNA damage</keyword>
<dbReference type="InterPro" id="IPR052171">
    <property type="entry name" value="NHEJ_LigD"/>
</dbReference>
<dbReference type="CDD" id="cd04862">
    <property type="entry name" value="PaeLigD_Pol_like"/>
    <property type="match status" value="1"/>
</dbReference>
<keyword evidence="5" id="KW-0548">Nucleotidyltransferase</keyword>
<evidence type="ECO:0000256" key="1">
    <source>
        <dbReference type="ARBA" id="ARBA00001936"/>
    </source>
</evidence>
<dbReference type="Gene3D" id="3.30.1490.70">
    <property type="match status" value="1"/>
</dbReference>
<gene>
    <name evidence="23" type="primary">ligD</name>
    <name evidence="23" type="ORF">P2G67_04790</name>
</gene>
<evidence type="ECO:0000256" key="3">
    <source>
        <dbReference type="ARBA" id="ARBA00022598"/>
    </source>
</evidence>
<keyword evidence="16" id="KW-0234">DNA repair</keyword>
<dbReference type="Pfam" id="PF13298">
    <property type="entry name" value="LigD_N"/>
    <property type="match status" value="1"/>
</dbReference>
<evidence type="ECO:0000256" key="20">
    <source>
        <dbReference type="ARBA" id="ARBA00034003"/>
    </source>
</evidence>
<dbReference type="InterPro" id="IPR012309">
    <property type="entry name" value="DNA_ligase_ATP-dep_C"/>
</dbReference>
<evidence type="ECO:0000256" key="11">
    <source>
        <dbReference type="ARBA" id="ARBA00022839"/>
    </source>
</evidence>
<keyword evidence="10" id="KW-0378">Hydrolase</keyword>
<evidence type="ECO:0000256" key="13">
    <source>
        <dbReference type="ARBA" id="ARBA00022932"/>
    </source>
</evidence>
<keyword evidence="3 23" id="KW-0436">Ligase</keyword>
<evidence type="ECO:0000256" key="2">
    <source>
        <dbReference type="ARBA" id="ARBA00012727"/>
    </source>
</evidence>
<dbReference type="Gene3D" id="3.90.920.10">
    <property type="entry name" value="DNA primase, PRIM domain"/>
    <property type="match status" value="1"/>
</dbReference>
<evidence type="ECO:0000256" key="7">
    <source>
        <dbReference type="ARBA" id="ARBA00022723"/>
    </source>
</evidence>
<dbReference type="NCBIfam" id="TIGR02779">
    <property type="entry name" value="NHEJ_ligase_lig"/>
    <property type="match status" value="1"/>
</dbReference>
<comment type="cofactor">
    <cofactor evidence="1">
        <name>Mn(2+)</name>
        <dbReference type="ChEBI" id="CHEBI:29035"/>
    </cofactor>
</comment>
<dbReference type="InterPro" id="IPR014146">
    <property type="entry name" value="LigD_ligase_dom"/>
</dbReference>
<evidence type="ECO:0000256" key="15">
    <source>
        <dbReference type="ARBA" id="ARBA00023172"/>
    </source>
</evidence>
<comment type="catalytic activity">
    <reaction evidence="20">
        <text>ATP + (deoxyribonucleotide)n-3'-hydroxyl + 5'-phospho-(deoxyribonucleotide)m = (deoxyribonucleotide)n+m + AMP + diphosphate.</text>
        <dbReference type="EC" id="6.5.1.1"/>
    </reaction>
</comment>
<dbReference type="InterPro" id="IPR012310">
    <property type="entry name" value="DNA_ligase_ATP-dep_cent"/>
</dbReference>
<dbReference type="NCBIfam" id="TIGR02776">
    <property type="entry name" value="NHEJ_ligase_prk"/>
    <property type="match status" value="1"/>
</dbReference>
<keyword evidence="4" id="KW-0808">Transferase</keyword>
<dbReference type="Pfam" id="PF01068">
    <property type="entry name" value="DNA_ligase_A_M"/>
    <property type="match status" value="1"/>
</dbReference>
<keyword evidence="17" id="KW-0464">Manganese</keyword>
<dbReference type="PROSITE" id="PS50160">
    <property type="entry name" value="DNA_LIGASE_A3"/>
    <property type="match status" value="1"/>
</dbReference>
<evidence type="ECO:0000256" key="10">
    <source>
        <dbReference type="ARBA" id="ARBA00022801"/>
    </source>
</evidence>
<evidence type="ECO:0000256" key="21">
    <source>
        <dbReference type="SAM" id="MobiDB-lite"/>
    </source>
</evidence>
<reference evidence="23 24" key="1">
    <citation type="submission" date="2023-03" db="EMBL/GenBank/DDBJ databases">
        <title>Fodinicurvata sp. CAU 1616 isolated from sea sendiment.</title>
        <authorList>
            <person name="Kim W."/>
        </authorList>
    </citation>
    <scope>NUCLEOTIDE SEQUENCE [LARGE SCALE GENOMIC DNA]</scope>
    <source>
        <strain evidence="23 24">CAU 1616</strain>
    </source>
</reference>
<protein>
    <recommendedName>
        <fullName evidence="2">DNA ligase (ATP)</fullName>
        <ecNumber evidence="2">6.5.1.1</ecNumber>
    </recommendedName>
    <alternativeName>
        <fullName evidence="19">NHEJ DNA polymerase</fullName>
    </alternativeName>
</protein>
<dbReference type="Gene3D" id="3.30.470.30">
    <property type="entry name" value="DNA ligase/mRNA capping enzyme"/>
    <property type="match status" value="1"/>
</dbReference>
<dbReference type="InterPro" id="IPR012340">
    <property type="entry name" value="NA-bd_OB-fold"/>
</dbReference>
<organism evidence="23 24">
    <name type="scientific">Aquibaculum arenosum</name>
    <dbReference type="NCBI Taxonomy" id="3032591"/>
    <lineage>
        <taxon>Bacteria</taxon>
        <taxon>Pseudomonadati</taxon>
        <taxon>Pseudomonadota</taxon>
        <taxon>Alphaproteobacteria</taxon>
        <taxon>Rhodospirillales</taxon>
        <taxon>Rhodovibrionaceae</taxon>
        <taxon>Aquibaculum</taxon>
    </lineage>
</organism>
<dbReference type="SUPFAM" id="SSF50249">
    <property type="entry name" value="Nucleic acid-binding proteins"/>
    <property type="match status" value="1"/>
</dbReference>
<dbReference type="NCBIfam" id="NF004628">
    <property type="entry name" value="PRK05972.1"/>
    <property type="match status" value="1"/>
</dbReference>
<keyword evidence="13" id="KW-0239">DNA-directed DNA polymerase</keyword>
<dbReference type="InterPro" id="IPR033651">
    <property type="entry name" value="PaeLigD_Pol-like"/>
</dbReference>
<dbReference type="CDD" id="cd07906">
    <property type="entry name" value="Adenylation_DNA_ligase_LigD_LigC"/>
    <property type="match status" value="1"/>
</dbReference>
<feature type="compositionally biased region" description="Basic residues" evidence="21">
    <location>
        <begin position="200"/>
        <end position="209"/>
    </location>
</feature>
<evidence type="ECO:0000313" key="24">
    <source>
        <dbReference type="Proteomes" id="UP001215503"/>
    </source>
</evidence>
<dbReference type="InterPro" id="IPR014145">
    <property type="entry name" value="LigD_pol_dom"/>
</dbReference>
<evidence type="ECO:0000259" key="22">
    <source>
        <dbReference type="PROSITE" id="PS50160"/>
    </source>
</evidence>
<dbReference type="Proteomes" id="UP001215503">
    <property type="component" value="Unassembled WGS sequence"/>
</dbReference>
<dbReference type="CDD" id="cd07971">
    <property type="entry name" value="OBF_DNA_ligase_LigD"/>
    <property type="match status" value="1"/>
</dbReference>
<evidence type="ECO:0000256" key="14">
    <source>
        <dbReference type="ARBA" id="ARBA00023125"/>
    </source>
</evidence>
<dbReference type="Gene3D" id="2.40.50.140">
    <property type="entry name" value="Nucleic acid-binding proteins"/>
    <property type="match status" value="1"/>
</dbReference>